<dbReference type="PANTHER" id="PTHR11070">
    <property type="entry name" value="UVRD / RECB / PCRA DNA HELICASE FAMILY MEMBER"/>
    <property type="match status" value="1"/>
</dbReference>
<dbReference type="RefSeq" id="WP_190353073.1">
    <property type="nucleotide sequence ID" value="NZ_JACJPY010000122.1"/>
</dbReference>
<dbReference type="EMBL" id="JACJPY010000122">
    <property type="protein sequence ID" value="MBD2152607.1"/>
    <property type="molecule type" value="Genomic_DNA"/>
</dbReference>
<dbReference type="Pfam" id="PF13245">
    <property type="entry name" value="AAA_19"/>
    <property type="match status" value="1"/>
</dbReference>
<feature type="domain" description="NERD" evidence="1">
    <location>
        <begin position="21"/>
        <end position="113"/>
    </location>
</feature>
<dbReference type="Proteomes" id="UP000631421">
    <property type="component" value="Unassembled WGS sequence"/>
</dbReference>
<dbReference type="Gene3D" id="3.40.50.300">
    <property type="entry name" value="P-loop containing nucleotide triphosphate hydrolases"/>
    <property type="match status" value="2"/>
</dbReference>
<organism evidence="2 3">
    <name type="scientific">Pseudanabaena cinerea FACHB-1277</name>
    <dbReference type="NCBI Taxonomy" id="2949581"/>
    <lineage>
        <taxon>Bacteria</taxon>
        <taxon>Bacillati</taxon>
        <taxon>Cyanobacteriota</taxon>
        <taxon>Cyanophyceae</taxon>
        <taxon>Pseudanabaenales</taxon>
        <taxon>Pseudanabaenaceae</taxon>
        <taxon>Pseudanabaena</taxon>
        <taxon>Pseudanabaena cinerea</taxon>
    </lineage>
</organism>
<reference evidence="2" key="2">
    <citation type="submission" date="2020-08" db="EMBL/GenBank/DDBJ databases">
        <authorList>
            <person name="Chen M."/>
            <person name="Teng W."/>
            <person name="Zhao L."/>
            <person name="Hu C."/>
            <person name="Zhou Y."/>
            <person name="Han B."/>
            <person name="Song L."/>
            <person name="Shu W."/>
        </authorList>
    </citation>
    <scope>NUCLEOTIDE SEQUENCE</scope>
    <source>
        <strain evidence="2">FACHB-1277</strain>
    </source>
</reference>
<dbReference type="GO" id="GO:0005524">
    <property type="term" value="F:ATP binding"/>
    <property type="evidence" value="ECO:0007669"/>
    <property type="project" value="InterPro"/>
</dbReference>
<dbReference type="SUPFAM" id="SSF52540">
    <property type="entry name" value="P-loop containing nucleoside triphosphate hydrolases"/>
    <property type="match status" value="1"/>
</dbReference>
<proteinExistence type="predicted"/>
<dbReference type="InterPro" id="IPR011528">
    <property type="entry name" value="NERD"/>
</dbReference>
<dbReference type="GO" id="GO:0003678">
    <property type="term" value="F:DNA helicase activity"/>
    <property type="evidence" value="ECO:0007669"/>
    <property type="project" value="InterPro"/>
</dbReference>
<reference evidence="2" key="1">
    <citation type="journal article" date="2015" name="ISME J.">
        <title>Draft Genome Sequence of Streptomyces incarnatus NRRL8089, which Produces the Nucleoside Antibiotic Sinefungin.</title>
        <authorList>
            <person name="Oshima K."/>
            <person name="Hattori M."/>
            <person name="Shimizu H."/>
            <person name="Fukuda K."/>
            <person name="Nemoto M."/>
            <person name="Inagaki K."/>
            <person name="Tamura T."/>
        </authorList>
    </citation>
    <scope>NUCLEOTIDE SEQUENCE</scope>
    <source>
        <strain evidence="2">FACHB-1277</strain>
    </source>
</reference>
<protein>
    <submittedName>
        <fullName evidence="2">UvrD-helicase domain-containing protein</fullName>
    </submittedName>
</protein>
<dbReference type="GO" id="GO:0003677">
    <property type="term" value="F:DNA binding"/>
    <property type="evidence" value="ECO:0007669"/>
    <property type="project" value="InterPro"/>
</dbReference>
<keyword evidence="3" id="KW-1185">Reference proteome</keyword>
<accession>A0A926UZ14</accession>
<gene>
    <name evidence="2" type="ORF">H6F44_21155</name>
</gene>
<dbReference type="Pfam" id="PF08378">
    <property type="entry name" value="NERD"/>
    <property type="match status" value="1"/>
</dbReference>
<evidence type="ECO:0000313" key="3">
    <source>
        <dbReference type="Proteomes" id="UP000631421"/>
    </source>
</evidence>
<name>A0A926UZ14_9CYAN</name>
<sequence>MKNRIFPSWEQIDKLPDKFTEGETTLAKFLDQHLPEDWLIYIQPFLNGSRPDIIVFNPSVGLTIIEVKDWNLSNYHFEEKNLFVSDSKGSYPIKNPIYQVDYYREVIIGQLIPAIGERVDKTTSSLGLIKTALYFHQATTSHVKEFFKDFIKDYRPIFGYDYLTIENISKIVPDSNRKVSSYWRKEWNNEIKFWLDPPFHTLERTVPLDLTPQQKNHAEPKSGHFRLRGVAGSGKTQVIAYRAAKLASLGYDVLVLTFNITLWHYIKDLIQRAPFEFDSKKITYKHFHGVCSDIFNEAGVNFPKGDGDEFFRTTIPSHVDHCLNEFNINTKKYDAILIDEGQDFCIEWYRLICKFLKARNELLLVCDKKQNIYGVKLDWLEEGMSGTKFNKRWRELKTVFRLPQKVAEVATRFGESFELNQDLKTENVVQISLFDRSINPHVVWKEIKPSEKLRIIEFAFNKLKEEGCTASDMVVLLPNHKIGMECVRYFESKQIHVNHVFGEESDTSRHHKKSFWMGDSRLKMSTIHSFKGWEVLSVILYIDEEFLGDSLQLDAIIYTAITRSRENLIGEHPKFAVSKYTYVQARKK</sequence>
<evidence type="ECO:0000259" key="1">
    <source>
        <dbReference type="Pfam" id="PF08378"/>
    </source>
</evidence>
<dbReference type="AlphaFoldDB" id="A0A926UZ14"/>
<dbReference type="InterPro" id="IPR000212">
    <property type="entry name" value="DNA_helicase_UvrD/REP"/>
</dbReference>
<evidence type="ECO:0000313" key="2">
    <source>
        <dbReference type="EMBL" id="MBD2152607.1"/>
    </source>
</evidence>
<dbReference type="InterPro" id="IPR027417">
    <property type="entry name" value="P-loop_NTPase"/>
</dbReference>
<comment type="caution">
    <text evidence="2">The sequence shown here is derived from an EMBL/GenBank/DDBJ whole genome shotgun (WGS) entry which is preliminary data.</text>
</comment>